<dbReference type="SUPFAM" id="SSF52266">
    <property type="entry name" value="SGNH hydrolase"/>
    <property type="match status" value="1"/>
</dbReference>
<sequence>MKAVRVMMAGCLMFGCVAAKAELRLPKVISDHAVLQRERPIHVWGWATPGARVKAEFHAQTRYAEADALGRWSLYLQPEKAGGPYELRVSGDGGEATVRDLLVGDVWIASGQSNMEMPLQGFGPGTPIKDGEKEIAAATHPKMRLLLVEHKSSEYPLDDLSTTWTECTPETAKSFSAAAYFFGREISAKENVPVGLIDSSYGGTPADAWVSLDTLGTDASLLPAFASRATFANQQTDIRALIAEEKREDDAARAAGKPVPSHFWHPDEAPWRPAGLYNGMIAPLAPVTVKGFLWYQGEANSGYDRAPEYERLFGAMIGDWRRHFEQGNLPFLYAQISSYDSPKEYFSLVREEQRRVLEVANTGMVVTLDVGNAHNVHPADKQTVGARLALAARHVVYGQEVAYEGPLFREATTEMGKDGVKAMRVWFDAGKGLTFRGKAASGFELAGADHHFLLAEAEVEGESVVVRSQAVPLPVYVRYGWSSVVPESLYNAAGLPASTFSSEPVPSR</sequence>
<dbReference type="RefSeq" id="WP_013581013.1">
    <property type="nucleotide sequence ID" value="NC_015064.1"/>
</dbReference>
<dbReference type="HOGENOM" id="CLU_015150_3_0_0"/>
<keyword evidence="2" id="KW-0732">Signal</keyword>
<dbReference type="Gene3D" id="3.40.50.1110">
    <property type="entry name" value="SGNH hydrolase"/>
    <property type="match status" value="1"/>
</dbReference>
<keyword evidence="1 4" id="KW-0378">Hydrolase</keyword>
<accession>E8WX56</accession>
<dbReference type="OrthoDB" id="9795554at2"/>
<protein>
    <submittedName>
        <fullName evidence="4">Sialate O-acetylesterase</fullName>
        <ecNumber evidence="4">3.1.1.53</ecNumber>
    </submittedName>
</protein>
<dbReference type="STRING" id="1198114.AciX9_2674"/>
<feature type="chain" id="PRO_5003230398" evidence="2">
    <location>
        <begin position="22"/>
        <end position="508"/>
    </location>
</feature>
<dbReference type="InterPro" id="IPR036514">
    <property type="entry name" value="SGNH_hydro_sf"/>
</dbReference>
<dbReference type="PANTHER" id="PTHR22901:SF0">
    <property type="entry name" value="SIALATE O-ACETYLESTERASE"/>
    <property type="match status" value="1"/>
</dbReference>
<evidence type="ECO:0000313" key="5">
    <source>
        <dbReference type="Proteomes" id="UP000000343"/>
    </source>
</evidence>
<dbReference type="GO" id="GO:0001681">
    <property type="term" value="F:sialate O-acetylesterase activity"/>
    <property type="evidence" value="ECO:0007669"/>
    <property type="project" value="UniProtKB-EC"/>
</dbReference>
<gene>
    <name evidence="4" type="ordered locus">AciX9_2674</name>
</gene>
<dbReference type="EMBL" id="CP002480">
    <property type="protein sequence ID" value="ADW69698.1"/>
    <property type="molecule type" value="Genomic_DNA"/>
</dbReference>
<feature type="domain" description="Sialate O-acetylesterase" evidence="3">
    <location>
        <begin position="104"/>
        <end position="242"/>
    </location>
</feature>
<dbReference type="PROSITE" id="PS51257">
    <property type="entry name" value="PROKAR_LIPOPROTEIN"/>
    <property type="match status" value="1"/>
</dbReference>
<name>E8WX56_GRATM</name>
<evidence type="ECO:0000256" key="1">
    <source>
        <dbReference type="ARBA" id="ARBA00022801"/>
    </source>
</evidence>
<proteinExistence type="predicted"/>
<dbReference type="InterPro" id="IPR039329">
    <property type="entry name" value="SIAE"/>
</dbReference>
<evidence type="ECO:0000313" key="4">
    <source>
        <dbReference type="EMBL" id="ADW69698.1"/>
    </source>
</evidence>
<dbReference type="InterPro" id="IPR005181">
    <property type="entry name" value="SASA"/>
</dbReference>
<keyword evidence="5" id="KW-1185">Reference proteome</keyword>
<feature type="signal peptide" evidence="2">
    <location>
        <begin position="1"/>
        <end position="21"/>
    </location>
</feature>
<dbReference type="PANTHER" id="PTHR22901">
    <property type="entry name" value="SIALATE O-ACETYLESTERASE"/>
    <property type="match status" value="1"/>
</dbReference>
<organism evidence="5">
    <name type="scientific">Granulicella tundricola (strain ATCC BAA-1859 / DSM 23138 / MP5ACTX9)</name>
    <dbReference type="NCBI Taxonomy" id="1198114"/>
    <lineage>
        <taxon>Bacteria</taxon>
        <taxon>Pseudomonadati</taxon>
        <taxon>Acidobacteriota</taxon>
        <taxon>Terriglobia</taxon>
        <taxon>Terriglobales</taxon>
        <taxon>Acidobacteriaceae</taxon>
        <taxon>Granulicella</taxon>
    </lineage>
</organism>
<dbReference type="eggNOG" id="COG2755">
    <property type="taxonomic scope" value="Bacteria"/>
</dbReference>
<feature type="domain" description="Sialate O-acetylesterase" evidence="3">
    <location>
        <begin position="274"/>
        <end position="391"/>
    </location>
</feature>
<evidence type="ECO:0000259" key="3">
    <source>
        <dbReference type="Pfam" id="PF03629"/>
    </source>
</evidence>
<reference evidence="5" key="1">
    <citation type="submission" date="2011-01" db="EMBL/GenBank/DDBJ databases">
        <title>Complete sequence of chromosome of Acidobacterium sp. MP5ACTX9.</title>
        <authorList>
            <consortium name="US DOE Joint Genome Institute"/>
            <person name="Lucas S."/>
            <person name="Copeland A."/>
            <person name="Lapidus A."/>
            <person name="Cheng J.-F."/>
            <person name="Goodwin L."/>
            <person name="Pitluck S."/>
            <person name="Teshima H."/>
            <person name="Detter J.C."/>
            <person name="Han C."/>
            <person name="Tapia R."/>
            <person name="Land M."/>
            <person name="Hauser L."/>
            <person name="Kyrpides N."/>
            <person name="Ivanova N."/>
            <person name="Ovchinnikova G."/>
            <person name="Pagani I."/>
            <person name="Rawat S.R."/>
            <person name="Mannisto M."/>
            <person name="Haggblom M.M."/>
            <person name="Woyke T."/>
        </authorList>
    </citation>
    <scope>NUCLEOTIDE SEQUENCE [LARGE SCALE GENOMIC DNA]</scope>
    <source>
        <strain evidence="5">MP5ACTX9</strain>
    </source>
</reference>
<dbReference type="PaxDb" id="1198114-AciX9_2674"/>
<dbReference type="GO" id="GO:0005975">
    <property type="term" value="P:carbohydrate metabolic process"/>
    <property type="evidence" value="ECO:0007669"/>
    <property type="project" value="TreeGrafter"/>
</dbReference>
<dbReference type="Pfam" id="PF03629">
    <property type="entry name" value="SASA"/>
    <property type="match status" value="2"/>
</dbReference>
<dbReference type="Proteomes" id="UP000000343">
    <property type="component" value="Chromosome"/>
</dbReference>
<dbReference type="EC" id="3.1.1.53" evidence="4"/>
<dbReference type="AlphaFoldDB" id="E8WX56"/>
<dbReference type="KEGG" id="acm:AciX9_2674"/>
<evidence type="ECO:0000256" key="2">
    <source>
        <dbReference type="SAM" id="SignalP"/>
    </source>
</evidence>